<name>A0A8E2E6M5_9PEZI</name>
<feature type="compositionally biased region" description="Polar residues" evidence="6">
    <location>
        <begin position="1"/>
        <end position="10"/>
    </location>
</feature>
<dbReference type="OrthoDB" id="10021397at2759"/>
<dbReference type="SUPFAM" id="SSF103473">
    <property type="entry name" value="MFS general substrate transporter"/>
    <property type="match status" value="1"/>
</dbReference>
<evidence type="ECO:0000256" key="3">
    <source>
        <dbReference type="ARBA" id="ARBA00022692"/>
    </source>
</evidence>
<dbReference type="PROSITE" id="PS50850">
    <property type="entry name" value="MFS"/>
    <property type="match status" value="1"/>
</dbReference>
<organism evidence="9 10">
    <name type="scientific">Lepidopterella palustris CBS 459.81</name>
    <dbReference type="NCBI Taxonomy" id="1314670"/>
    <lineage>
        <taxon>Eukaryota</taxon>
        <taxon>Fungi</taxon>
        <taxon>Dikarya</taxon>
        <taxon>Ascomycota</taxon>
        <taxon>Pezizomycotina</taxon>
        <taxon>Dothideomycetes</taxon>
        <taxon>Pleosporomycetidae</taxon>
        <taxon>Mytilinidiales</taxon>
        <taxon>Argynnaceae</taxon>
        <taxon>Lepidopterella</taxon>
    </lineage>
</organism>
<evidence type="ECO:0000313" key="10">
    <source>
        <dbReference type="Proteomes" id="UP000250266"/>
    </source>
</evidence>
<dbReference type="AlphaFoldDB" id="A0A8E2E6M5"/>
<evidence type="ECO:0000313" key="9">
    <source>
        <dbReference type="EMBL" id="OCK78133.1"/>
    </source>
</evidence>
<feature type="transmembrane region" description="Helical" evidence="7">
    <location>
        <begin position="231"/>
        <end position="249"/>
    </location>
</feature>
<feature type="transmembrane region" description="Helical" evidence="7">
    <location>
        <begin position="270"/>
        <end position="289"/>
    </location>
</feature>
<evidence type="ECO:0000256" key="6">
    <source>
        <dbReference type="SAM" id="MobiDB-lite"/>
    </source>
</evidence>
<dbReference type="Proteomes" id="UP000250266">
    <property type="component" value="Unassembled WGS sequence"/>
</dbReference>
<evidence type="ECO:0000256" key="2">
    <source>
        <dbReference type="ARBA" id="ARBA00007520"/>
    </source>
</evidence>
<accession>A0A8E2E6M5</accession>
<feature type="transmembrane region" description="Helical" evidence="7">
    <location>
        <begin position="372"/>
        <end position="395"/>
    </location>
</feature>
<reference evidence="9 10" key="1">
    <citation type="journal article" date="2016" name="Nat. Commun.">
        <title>Ectomycorrhizal ecology is imprinted in the genome of the dominant symbiotic fungus Cenococcum geophilum.</title>
        <authorList>
            <consortium name="DOE Joint Genome Institute"/>
            <person name="Peter M."/>
            <person name="Kohler A."/>
            <person name="Ohm R.A."/>
            <person name="Kuo A."/>
            <person name="Krutzmann J."/>
            <person name="Morin E."/>
            <person name="Arend M."/>
            <person name="Barry K.W."/>
            <person name="Binder M."/>
            <person name="Choi C."/>
            <person name="Clum A."/>
            <person name="Copeland A."/>
            <person name="Grisel N."/>
            <person name="Haridas S."/>
            <person name="Kipfer T."/>
            <person name="LaButti K."/>
            <person name="Lindquist E."/>
            <person name="Lipzen A."/>
            <person name="Maire R."/>
            <person name="Meier B."/>
            <person name="Mihaltcheva S."/>
            <person name="Molinier V."/>
            <person name="Murat C."/>
            <person name="Poggeler S."/>
            <person name="Quandt C.A."/>
            <person name="Sperisen C."/>
            <person name="Tritt A."/>
            <person name="Tisserant E."/>
            <person name="Crous P.W."/>
            <person name="Henrissat B."/>
            <person name="Nehls U."/>
            <person name="Egli S."/>
            <person name="Spatafora J.W."/>
            <person name="Grigoriev I.V."/>
            <person name="Martin F.M."/>
        </authorList>
    </citation>
    <scope>NUCLEOTIDE SEQUENCE [LARGE SCALE GENOMIC DNA]</scope>
    <source>
        <strain evidence="9 10">CBS 459.81</strain>
    </source>
</reference>
<protein>
    <submittedName>
        <fullName evidence="9">MFS general substrate transporter</fullName>
    </submittedName>
</protein>
<proteinExistence type="inferred from homology"/>
<evidence type="ECO:0000256" key="5">
    <source>
        <dbReference type="ARBA" id="ARBA00023136"/>
    </source>
</evidence>
<feature type="region of interest" description="Disordered" evidence="6">
    <location>
        <begin position="1"/>
        <end position="59"/>
    </location>
</feature>
<evidence type="ECO:0000256" key="7">
    <source>
        <dbReference type="SAM" id="Phobius"/>
    </source>
</evidence>
<feature type="transmembrane region" description="Helical" evidence="7">
    <location>
        <begin position="74"/>
        <end position="98"/>
    </location>
</feature>
<dbReference type="InterPro" id="IPR036259">
    <property type="entry name" value="MFS_trans_sf"/>
</dbReference>
<gene>
    <name evidence="9" type="ORF">K432DRAFT_357345</name>
</gene>
<dbReference type="GO" id="GO:0022857">
    <property type="term" value="F:transmembrane transporter activity"/>
    <property type="evidence" value="ECO:0007669"/>
    <property type="project" value="InterPro"/>
</dbReference>
<dbReference type="Gene3D" id="1.20.1720.10">
    <property type="entry name" value="Multidrug resistance protein D"/>
    <property type="match status" value="1"/>
</dbReference>
<dbReference type="EMBL" id="KV745079">
    <property type="protein sequence ID" value="OCK78133.1"/>
    <property type="molecule type" value="Genomic_DNA"/>
</dbReference>
<dbReference type="CDD" id="cd17502">
    <property type="entry name" value="MFS_Azr1_MDR_like"/>
    <property type="match status" value="1"/>
</dbReference>
<evidence type="ECO:0000259" key="8">
    <source>
        <dbReference type="PROSITE" id="PS50850"/>
    </source>
</evidence>
<feature type="transmembrane region" description="Helical" evidence="7">
    <location>
        <begin position="198"/>
        <end position="219"/>
    </location>
</feature>
<feature type="transmembrane region" description="Helical" evidence="7">
    <location>
        <begin position="539"/>
        <end position="559"/>
    </location>
</feature>
<feature type="transmembrane region" description="Helical" evidence="7">
    <location>
        <begin position="141"/>
        <end position="159"/>
    </location>
</feature>
<feature type="transmembrane region" description="Helical" evidence="7">
    <location>
        <begin position="402"/>
        <end position="421"/>
    </location>
</feature>
<dbReference type="Gene3D" id="1.20.1250.20">
    <property type="entry name" value="MFS general substrate transporter like domains"/>
    <property type="match status" value="1"/>
</dbReference>
<feature type="transmembrane region" description="Helical" evidence="7">
    <location>
        <begin position="466"/>
        <end position="489"/>
    </location>
</feature>
<comment type="similarity">
    <text evidence="2">Belongs to the major facilitator superfamily. TCR/Tet family.</text>
</comment>
<comment type="subcellular location">
    <subcellularLocation>
        <location evidence="1">Membrane</location>
        <topology evidence="1">Multi-pass membrane protein</topology>
    </subcellularLocation>
</comment>
<dbReference type="PANTHER" id="PTHR23501">
    <property type="entry name" value="MAJOR FACILITATOR SUPERFAMILY"/>
    <property type="match status" value="1"/>
</dbReference>
<dbReference type="InterPro" id="IPR011701">
    <property type="entry name" value="MFS"/>
</dbReference>
<evidence type="ECO:0000256" key="4">
    <source>
        <dbReference type="ARBA" id="ARBA00022989"/>
    </source>
</evidence>
<dbReference type="Pfam" id="PF07690">
    <property type="entry name" value="MFS_1"/>
    <property type="match status" value="1"/>
</dbReference>
<feature type="transmembrane region" description="Helical" evidence="7">
    <location>
        <begin position="333"/>
        <end position="352"/>
    </location>
</feature>
<dbReference type="FunFam" id="1.20.1250.20:FF:000196">
    <property type="entry name" value="MFS toxin efflux pump (AflT)"/>
    <property type="match status" value="1"/>
</dbReference>
<keyword evidence="4 7" id="KW-1133">Transmembrane helix</keyword>
<evidence type="ECO:0000256" key="1">
    <source>
        <dbReference type="ARBA" id="ARBA00004141"/>
    </source>
</evidence>
<sequence>MHSVSSSTKTLPAEDLPPEKEHELPLPTASPGEVQEVVGSSSREKQNAAADTNQSSEDTPQFAPDYLHGFKLHILGVAMCMIVFIMMLSASIVGTAIPKITNEFHSVQDVGWYGSAYLIADCAVLPLTGKLYQQCHLKTTFLTFLWVFSIGSIVAGAATSSNMLIAGRAISGIGGSGFISGSMAIVNAAAPLEQRPMLLGIVISFSSIGAVVGPVIGGVLTQRASWRWCFYINPIVIMLDTVIVLMIHFPSRERDGISFSPSKILRNLDLTGFAIFAPGCTLFLIALQWGGTRYAWDSSVVIGFFCGSAAIICVFLTWEYHCGDKAMIPLKMVFRRVVLCSGATIGFQMGSLMELTYYLPLWFQAVKNANPILSGVMTLPMSVSQIFYSVFAGWLVQKTGYYTIWAVIGTGLTAIGTGLLVTFKESTGAGQWIGYQILIGTGRGMVMQMCVIAVQKDLPKEQEDIGSTFTVFCQFLSGSVFIAVAQTIFTNSLSPVLREYAPSVTTQQILELGALNLRTLPKNLIHGVVLAYNTGLVHAYYLATVGASIGFVTSFGMGWGSLKKEKAKTPPV</sequence>
<keyword evidence="3 7" id="KW-0812">Transmembrane</keyword>
<feature type="transmembrane region" description="Helical" evidence="7">
    <location>
        <begin position="433"/>
        <end position="454"/>
    </location>
</feature>
<dbReference type="InterPro" id="IPR020846">
    <property type="entry name" value="MFS_dom"/>
</dbReference>
<dbReference type="PANTHER" id="PTHR23501:SF193">
    <property type="entry name" value="MULTIDRUG TRANSPORTER, PUTATIVE (AFU_ORTHOLOGUE AFUA_8G00940)-RELATED"/>
    <property type="match status" value="1"/>
</dbReference>
<dbReference type="GO" id="GO:0005886">
    <property type="term" value="C:plasma membrane"/>
    <property type="evidence" value="ECO:0007669"/>
    <property type="project" value="TreeGrafter"/>
</dbReference>
<keyword evidence="5 7" id="KW-0472">Membrane</keyword>
<feature type="domain" description="Major facilitator superfamily (MFS) profile" evidence="8">
    <location>
        <begin position="75"/>
        <end position="562"/>
    </location>
</feature>
<keyword evidence="10" id="KW-1185">Reference proteome</keyword>
<dbReference type="PRINTS" id="PR01036">
    <property type="entry name" value="TCRTETB"/>
</dbReference>
<feature type="compositionally biased region" description="Polar residues" evidence="6">
    <location>
        <begin position="49"/>
        <end position="59"/>
    </location>
</feature>
<feature type="transmembrane region" description="Helical" evidence="7">
    <location>
        <begin position="165"/>
        <end position="186"/>
    </location>
</feature>
<feature type="transmembrane region" description="Helical" evidence="7">
    <location>
        <begin position="301"/>
        <end position="321"/>
    </location>
</feature>